<reference evidence="2 3" key="1">
    <citation type="journal article" date="2022" name="Nat. Plants">
        <title>Genomes of leafy and leafless Platanthera orchids illuminate the evolution of mycoheterotrophy.</title>
        <authorList>
            <person name="Li M.H."/>
            <person name="Liu K.W."/>
            <person name="Li Z."/>
            <person name="Lu H.C."/>
            <person name="Ye Q.L."/>
            <person name="Zhang D."/>
            <person name="Wang J.Y."/>
            <person name="Li Y.F."/>
            <person name="Zhong Z.M."/>
            <person name="Liu X."/>
            <person name="Yu X."/>
            <person name="Liu D.K."/>
            <person name="Tu X.D."/>
            <person name="Liu B."/>
            <person name="Hao Y."/>
            <person name="Liao X.Y."/>
            <person name="Jiang Y.T."/>
            <person name="Sun W.H."/>
            <person name="Chen J."/>
            <person name="Chen Y.Q."/>
            <person name="Ai Y."/>
            <person name="Zhai J.W."/>
            <person name="Wu S.S."/>
            <person name="Zhou Z."/>
            <person name="Hsiao Y.Y."/>
            <person name="Wu W.L."/>
            <person name="Chen Y.Y."/>
            <person name="Lin Y.F."/>
            <person name="Hsu J.L."/>
            <person name="Li C.Y."/>
            <person name="Wang Z.W."/>
            <person name="Zhao X."/>
            <person name="Zhong W.Y."/>
            <person name="Ma X.K."/>
            <person name="Ma L."/>
            <person name="Huang J."/>
            <person name="Chen G.Z."/>
            <person name="Huang M.Z."/>
            <person name="Huang L."/>
            <person name="Peng D.H."/>
            <person name="Luo Y.B."/>
            <person name="Zou S.Q."/>
            <person name="Chen S.P."/>
            <person name="Lan S."/>
            <person name="Tsai W.C."/>
            <person name="Van de Peer Y."/>
            <person name="Liu Z.J."/>
        </authorList>
    </citation>
    <scope>NUCLEOTIDE SEQUENCE [LARGE SCALE GENOMIC DNA]</scope>
    <source>
        <strain evidence="2">Lor288</strain>
    </source>
</reference>
<proteinExistence type="predicted"/>
<organism evidence="2 3">
    <name type="scientific">Platanthera guangdongensis</name>
    <dbReference type="NCBI Taxonomy" id="2320717"/>
    <lineage>
        <taxon>Eukaryota</taxon>
        <taxon>Viridiplantae</taxon>
        <taxon>Streptophyta</taxon>
        <taxon>Embryophyta</taxon>
        <taxon>Tracheophyta</taxon>
        <taxon>Spermatophyta</taxon>
        <taxon>Magnoliopsida</taxon>
        <taxon>Liliopsida</taxon>
        <taxon>Asparagales</taxon>
        <taxon>Orchidaceae</taxon>
        <taxon>Orchidoideae</taxon>
        <taxon>Orchideae</taxon>
        <taxon>Orchidinae</taxon>
        <taxon>Platanthera</taxon>
    </lineage>
</organism>
<accession>A0ABR2MKP0</accession>
<evidence type="ECO:0000313" key="2">
    <source>
        <dbReference type="EMBL" id="KAK8964563.1"/>
    </source>
</evidence>
<protein>
    <recommendedName>
        <fullName evidence="4">CASP-like protein</fullName>
    </recommendedName>
</protein>
<sequence length="52" mass="5958">MDRIPGSMGTGASLFLRIGQAFFSVASLLFMSVGVEFYSYTSFWYVFFLLLW</sequence>
<comment type="caution">
    <text evidence="2">The sequence shown here is derived from an EMBL/GenBank/DDBJ whole genome shotgun (WGS) entry which is preliminary data.</text>
</comment>
<keyword evidence="1" id="KW-1133">Transmembrane helix</keyword>
<name>A0ABR2MKP0_9ASPA</name>
<dbReference type="Proteomes" id="UP001412067">
    <property type="component" value="Unassembled WGS sequence"/>
</dbReference>
<dbReference type="EMBL" id="JBBWWR010000007">
    <property type="protein sequence ID" value="KAK8964563.1"/>
    <property type="molecule type" value="Genomic_DNA"/>
</dbReference>
<keyword evidence="1" id="KW-0472">Membrane</keyword>
<keyword evidence="1" id="KW-0812">Transmembrane</keyword>
<gene>
    <name evidence="2" type="ORF">KSP40_PGU016721</name>
</gene>
<feature type="transmembrane region" description="Helical" evidence="1">
    <location>
        <begin position="21"/>
        <end position="47"/>
    </location>
</feature>
<keyword evidence="3" id="KW-1185">Reference proteome</keyword>
<evidence type="ECO:0008006" key="4">
    <source>
        <dbReference type="Google" id="ProtNLM"/>
    </source>
</evidence>
<evidence type="ECO:0000256" key="1">
    <source>
        <dbReference type="SAM" id="Phobius"/>
    </source>
</evidence>
<evidence type="ECO:0000313" key="3">
    <source>
        <dbReference type="Proteomes" id="UP001412067"/>
    </source>
</evidence>